<name>A0AA97AI80_9CYAN</name>
<dbReference type="RefSeq" id="WP_316435243.1">
    <property type="nucleotide sequence ID" value="NZ_CP053586.1"/>
</dbReference>
<organism evidence="1">
    <name type="scientific">Leptolyngbya sp. NK1-12</name>
    <dbReference type="NCBI Taxonomy" id="2547451"/>
    <lineage>
        <taxon>Bacteria</taxon>
        <taxon>Bacillati</taxon>
        <taxon>Cyanobacteriota</taxon>
        <taxon>Cyanophyceae</taxon>
        <taxon>Leptolyngbyales</taxon>
        <taxon>Leptolyngbyaceae</taxon>
        <taxon>Leptolyngbya group</taxon>
        <taxon>Leptolyngbya</taxon>
    </lineage>
</organism>
<evidence type="ECO:0000313" key="1">
    <source>
        <dbReference type="EMBL" id="WNZ23551.1"/>
    </source>
</evidence>
<accession>A0AA97AI80</accession>
<dbReference type="AlphaFoldDB" id="A0AA97AI80"/>
<sequence>MTHNPSRPSMFPFQAQAELELLQLMLQGEPIQYPCEPEESYLYPWNPIAPEADAYFDALEEEIVKAGWSVEELAEQGQRLSNYLEQVWSAPEFGFAPATQTTADMACVHLLQQFATQVPQQLLETIARRARQVMTSNLSLADQMVQCVQECLPNWAEEDLQVLARPFAYAMRGTDTEMLEAALRSVRCAAWTELSGIEQARLSLAIARYAIAQMPADAE</sequence>
<dbReference type="EMBL" id="CP053586">
    <property type="protein sequence ID" value="WNZ23551.1"/>
    <property type="molecule type" value="Genomic_DNA"/>
</dbReference>
<reference evidence="1" key="1">
    <citation type="submission" date="2020-05" db="EMBL/GenBank/DDBJ databases">
        <authorList>
            <person name="Zhu T."/>
            <person name="Keshari N."/>
            <person name="Lu X."/>
        </authorList>
    </citation>
    <scope>NUCLEOTIDE SEQUENCE</scope>
    <source>
        <strain evidence="1">NK1-12</strain>
    </source>
</reference>
<gene>
    <name evidence="1" type="ORF">HJG54_12275</name>
</gene>
<protein>
    <submittedName>
        <fullName evidence="1">Uncharacterized protein</fullName>
    </submittedName>
</protein>
<proteinExistence type="predicted"/>